<dbReference type="Gene3D" id="2.130.10.10">
    <property type="entry name" value="YVTN repeat-like/Quinoprotein amine dehydrogenase"/>
    <property type="match status" value="3"/>
</dbReference>
<reference evidence="7" key="1">
    <citation type="submission" date="2022-02" db="EMBL/GenBank/DDBJ databases">
        <authorList>
            <person name="Henning P.M."/>
            <person name="McCubbin A.G."/>
            <person name="Shore J.S."/>
        </authorList>
    </citation>
    <scope>NUCLEOTIDE SEQUENCE</scope>
    <source>
        <strain evidence="7">F60SS</strain>
        <tissue evidence="7">Leaves</tissue>
    </source>
</reference>
<evidence type="ECO:0000313" key="7">
    <source>
        <dbReference type="EMBL" id="KAJ4837684.1"/>
    </source>
</evidence>
<dbReference type="AlphaFoldDB" id="A0A9Q0FVU1"/>
<reference evidence="7" key="2">
    <citation type="journal article" date="2023" name="Plants (Basel)">
        <title>Annotation of the Turnera subulata (Passifloraceae) Draft Genome Reveals the S-Locus Evolved after the Divergence of Turneroideae from Passifloroideae in a Stepwise Manner.</title>
        <authorList>
            <person name="Henning P.M."/>
            <person name="Roalson E.H."/>
            <person name="Mir W."/>
            <person name="McCubbin A.G."/>
            <person name="Shore J.S."/>
        </authorList>
    </citation>
    <scope>NUCLEOTIDE SEQUENCE</scope>
    <source>
        <strain evidence="7">F60SS</strain>
    </source>
</reference>
<keyword evidence="5" id="KW-1133">Transmembrane helix</keyword>
<proteinExistence type="predicted"/>
<dbReference type="InterPro" id="IPR036322">
    <property type="entry name" value="WD40_repeat_dom_sf"/>
</dbReference>
<dbReference type="GO" id="GO:0005886">
    <property type="term" value="C:plasma membrane"/>
    <property type="evidence" value="ECO:0007669"/>
    <property type="project" value="TreeGrafter"/>
</dbReference>
<evidence type="ECO:0000256" key="3">
    <source>
        <dbReference type="PROSITE-ProRule" id="PRU00290"/>
    </source>
</evidence>
<feature type="transmembrane region" description="Helical" evidence="5">
    <location>
        <begin position="203"/>
        <end position="224"/>
    </location>
</feature>
<keyword evidence="8" id="KW-1185">Reference proteome</keyword>
<evidence type="ECO:0000256" key="2">
    <source>
        <dbReference type="ARBA" id="ARBA00022490"/>
    </source>
</evidence>
<keyword evidence="5" id="KW-0472">Membrane</keyword>
<gene>
    <name evidence="7" type="ORF">Tsubulata_013493</name>
</gene>
<dbReference type="PANTHER" id="PTHR10241">
    <property type="entry name" value="LETHAL 2 GIANT LARVAE PROTEIN"/>
    <property type="match status" value="1"/>
</dbReference>
<dbReference type="GO" id="GO:0019905">
    <property type="term" value="F:syntaxin binding"/>
    <property type="evidence" value="ECO:0007669"/>
    <property type="project" value="TreeGrafter"/>
</dbReference>
<evidence type="ECO:0000313" key="8">
    <source>
        <dbReference type="Proteomes" id="UP001141552"/>
    </source>
</evidence>
<comment type="subcellular location">
    <subcellularLocation>
        <location evidence="1">Cytoplasm</location>
    </subcellularLocation>
</comment>
<evidence type="ECO:0000256" key="4">
    <source>
        <dbReference type="SAM" id="MobiDB-lite"/>
    </source>
</evidence>
<dbReference type="EMBL" id="JAKUCV010003768">
    <property type="protein sequence ID" value="KAJ4837684.1"/>
    <property type="molecule type" value="Genomic_DNA"/>
</dbReference>
<keyword evidence="2" id="KW-0963">Cytoplasm</keyword>
<name>A0A9Q0FVU1_9ROSI</name>
<dbReference type="GO" id="GO:0045159">
    <property type="term" value="F:myosin II binding"/>
    <property type="evidence" value="ECO:0007669"/>
    <property type="project" value="TreeGrafter"/>
</dbReference>
<sequence>MLAAKKLLQKAVHHHHPQVNVEDGGLTPADLDVKVDVHYGVPSTASLLAFDSVQRLLAIATLDGRIKVIGGDGIEGLFISPKQLPYKYIEFLQNRGFLVGILNDNEIQVWNLESRCLACSLQWESNITAFSVIAGSCFIYIGDECGSVSVLKYDLEDAKLLHLPYHISGSSLSAAAGFPSPDGQPVVGVLPQPCSSGNRQDEISYICSCFFSVIVVCINILCYFLRHVFDILKLCFSFRVLIAYEYGLIILWDVSEARVHFVGGGKDLHLKDDIVDSREGADVNSPDNVSDHVLDKEISALCWASPNGSIVAVGYIDGDILFWKTSTTSSHRGHQNELSSSNVVRLQLSSAERRLPVIVLHWSPSDKPSNDGDGRLFIYGGDEIGSEEVLTVLTIEWSSKLETLRCTGRLDLTLTGSFADMILLPSAGATGVNHRAALSVLTNPGQLHLYDGSSLLASSSQRETKSVVHAIEFPPTVATANPPMTAAKLITFPSGSNSSKILSKISSSENQCSVPFLAANTKWPLTGGVPNQLSEHSVVERLYIAGYQDGSIRLWNATYPVLSLICIIEGEVQGVNVAGFTSPVSVLDVCFHTLNMAIGNEHGLVRIYNLNGSMESASFDFVTETEREVHTLPQVKVPHCRVGFSLLTSPILALQFTNSGAKLAVGLECGHIAVLDMNSLSILYIKDLASGSSSPVISLTSIEYANTNSVQEPGHSETNNLIKREEEIMLFLTRNATISILDGVTGSMINSHAWQPKKKLKAISMHVIDGTTSRFGLTEGKQLKEAGKDVAVNINPVVKPTTTETGSHNNESVPASGIAFTGERLVDSFILLCCEDSLRLYPTKNVIQGNNKTIRKVKHARPCCWSTPFRRDEKVWGVMLLFQTGDIEIRSFPGLELVKEISLMSILRWNFKANMEKMMSSDNRMITLVNGCELAFISLLSSENCFRIPESLPSLHDKVVAAAADAALSLASNQMKKQDVKPGLLGGIVKGLKGGKANHTMNTSPRPDFTHLEDIFSRAPFSHPSPSAADCQEVVELDIDDIEIDDPPMRSFTSSQEVKDLKQDKRTEREQLLGATDDMKPRMRTPEEIMAAYRKSGDASSVAAHARNKLVERQDKLERISQRTAELQSGAEDFASLADELVKVMEKRKWWQI</sequence>
<protein>
    <recommendedName>
        <fullName evidence="6">V-SNARE coiled-coil homology domain-containing protein</fullName>
    </recommendedName>
</protein>
<dbReference type="PROSITE" id="PS50892">
    <property type="entry name" value="V_SNARE"/>
    <property type="match status" value="1"/>
</dbReference>
<dbReference type="GO" id="GO:0005096">
    <property type="term" value="F:GTPase activator activity"/>
    <property type="evidence" value="ECO:0007669"/>
    <property type="project" value="TreeGrafter"/>
</dbReference>
<dbReference type="GO" id="GO:0006887">
    <property type="term" value="P:exocytosis"/>
    <property type="evidence" value="ECO:0007669"/>
    <property type="project" value="TreeGrafter"/>
</dbReference>
<feature type="region of interest" description="Disordered" evidence="4">
    <location>
        <begin position="1046"/>
        <end position="1073"/>
    </location>
</feature>
<dbReference type="OrthoDB" id="19944at2759"/>
<dbReference type="Gene3D" id="1.20.5.110">
    <property type="match status" value="1"/>
</dbReference>
<dbReference type="GO" id="GO:0006893">
    <property type="term" value="P:Golgi to plasma membrane transport"/>
    <property type="evidence" value="ECO:0007669"/>
    <property type="project" value="TreeGrafter"/>
</dbReference>
<keyword evidence="5" id="KW-0812">Transmembrane</keyword>
<dbReference type="CDD" id="cd15873">
    <property type="entry name" value="R-SNARE_STXBP5_6"/>
    <property type="match status" value="1"/>
</dbReference>
<dbReference type="InterPro" id="IPR042855">
    <property type="entry name" value="V_SNARE_CC"/>
</dbReference>
<feature type="domain" description="V-SNARE coiled-coil homology" evidence="6">
    <location>
        <begin position="1088"/>
        <end position="1152"/>
    </location>
</feature>
<dbReference type="SUPFAM" id="SSF58038">
    <property type="entry name" value="SNARE fusion complex"/>
    <property type="match status" value="1"/>
</dbReference>
<comment type="caution">
    <text evidence="7">The sequence shown here is derived from an EMBL/GenBank/DDBJ whole genome shotgun (WGS) entry which is preliminary data.</text>
</comment>
<dbReference type="GO" id="GO:0005737">
    <property type="term" value="C:cytoplasm"/>
    <property type="evidence" value="ECO:0007669"/>
    <property type="project" value="UniProtKB-SubCell"/>
</dbReference>
<dbReference type="SUPFAM" id="SSF50978">
    <property type="entry name" value="WD40 repeat-like"/>
    <property type="match status" value="1"/>
</dbReference>
<accession>A0A9Q0FVU1</accession>
<organism evidence="7 8">
    <name type="scientific">Turnera subulata</name>
    <dbReference type="NCBI Taxonomy" id="218843"/>
    <lineage>
        <taxon>Eukaryota</taxon>
        <taxon>Viridiplantae</taxon>
        <taxon>Streptophyta</taxon>
        <taxon>Embryophyta</taxon>
        <taxon>Tracheophyta</taxon>
        <taxon>Spermatophyta</taxon>
        <taxon>Magnoliopsida</taxon>
        <taxon>eudicotyledons</taxon>
        <taxon>Gunneridae</taxon>
        <taxon>Pentapetalae</taxon>
        <taxon>rosids</taxon>
        <taxon>fabids</taxon>
        <taxon>Malpighiales</taxon>
        <taxon>Passifloraceae</taxon>
        <taxon>Turnera</taxon>
    </lineage>
</organism>
<evidence type="ECO:0000256" key="1">
    <source>
        <dbReference type="ARBA" id="ARBA00004496"/>
    </source>
</evidence>
<feature type="compositionally biased region" description="Basic and acidic residues" evidence="4">
    <location>
        <begin position="1057"/>
        <end position="1073"/>
    </location>
</feature>
<dbReference type="PANTHER" id="PTHR10241:SF25">
    <property type="entry name" value="TOMOSYN, ISOFORM C"/>
    <property type="match status" value="1"/>
</dbReference>
<evidence type="ECO:0000259" key="6">
    <source>
        <dbReference type="PROSITE" id="PS50892"/>
    </source>
</evidence>
<keyword evidence="3" id="KW-0175">Coiled coil</keyword>
<evidence type="ECO:0000256" key="5">
    <source>
        <dbReference type="SAM" id="Phobius"/>
    </source>
</evidence>
<dbReference type="Proteomes" id="UP001141552">
    <property type="component" value="Unassembled WGS sequence"/>
</dbReference>
<dbReference type="InterPro" id="IPR015943">
    <property type="entry name" value="WD40/YVTN_repeat-like_dom_sf"/>
</dbReference>